<dbReference type="InterPro" id="IPR015362">
    <property type="entry name" value="WIBG_mago-bd"/>
</dbReference>
<dbReference type="PANTHER" id="PTHR22959">
    <property type="entry name" value="PYM PROTEIN"/>
    <property type="match status" value="1"/>
</dbReference>
<feature type="compositionally biased region" description="Basic and acidic residues" evidence="1">
    <location>
        <begin position="152"/>
        <end position="164"/>
    </location>
</feature>
<evidence type="ECO:0000313" key="3">
    <source>
        <dbReference type="EMBL" id="CRG90747.1"/>
    </source>
</evidence>
<feature type="compositionally biased region" description="Basic residues" evidence="1">
    <location>
        <begin position="93"/>
        <end position="103"/>
    </location>
</feature>
<feature type="domain" description="WIBG Mago-binding" evidence="2">
    <location>
        <begin position="21"/>
        <end position="47"/>
    </location>
</feature>
<organism evidence="3 4">
    <name type="scientific">Talaromyces islandicus</name>
    <name type="common">Penicillium islandicum</name>
    <dbReference type="NCBI Taxonomy" id="28573"/>
    <lineage>
        <taxon>Eukaryota</taxon>
        <taxon>Fungi</taxon>
        <taxon>Dikarya</taxon>
        <taxon>Ascomycota</taxon>
        <taxon>Pezizomycotina</taxon>
        <taxon>Eurotiomycetes</taxon>
        <taxon>Eurotiomycetidae</taxon>
        <taxon>Eurotiales</taxon>
        <taxon>Trichocomaceae</taxon>
        <taxon>Talaromyces</taxon>
        <taxon>Talaromyces sect. Islandici</taxon>
    </lineage>
</organism>
<dbReference type="EMBL" id="CVMT01000008">
    <property type="protein sequence ID" value="CRG90747.1"/>
    <property type="molecule type" value="Genomic_DNA"/>
</dbReference>
<feature type="region of interest" description="Disordered" evidence="1">
    <location>
        <begin position="1"/>
        <end position="167"/>
    </location>
</feature>
<dbReference type="Proteomes" id="UP000054383">
    <property type="component" value="Unassembled WGS sequence"/>
</dbReference>
<dbReference type="STRING" id="28573.A0A0U1M5C4"/>
<dbReference type="GO" id="GO:0003723">
    <property type="term" value="F:RNA binding"/>
    <property type="evidence" value="ECO:0007669"/>
    <property type="project" value="TreeGrafter"/>
</dbReference>
<dbReference type="OrthoDB" id="21625at2759"/>
<feature type="compositionally biased region" description="Basic and acidic residues" evidence="1">
    <location>
        <begin position="104"/>
        <end position="117"/>
    </location>
</feature>
<dbReference type="GO" id="GO:1903259">
    <property type="term" value="P:exon-exon junction complex disassembly"/>
    <property type="evidence" value="ECO:0007669"/>
    <property type="project" value="InterPro"/>
</dbReference>
<dbReference type="GO" id="GO:0005737">
    <property type="term" value="C:cytoplasm"/>
    <property type="evidence" value="ECO:0007669"/>
    <property type="project" value="TreeGrafter"/>
</dbReference>
<name>A0A0U1M5C4_TALIS</name>
<evidence type="ECO:0000259" key="2">
    <source>
        <dbReference type="SMART" id="SM01273"/>
    </source>
</evidence>
<gene>
    <name evidence="3" type="ORF">PISL3812_07792</name>
</gene>
<dbReference type="InterPro" id="IPR039333">
    <property type="entry name" value="PYM1"/>
</dbReference>
<dbReference type="InterPro" id="IPR036348">
    <property type="entry name" value="WIBG_N_sf"/>
</dbReference>
<evidence type="ECO:0000256" key="1">
    <source>
        <dbReference type="SAM" id="MobiDB-lite"/>
    </source>
</evidence>
<dbReference type="PANTHER" id="PTHR22959:SF0">
    <property type="entry name" value="PARTNER OF Y14 AND MAGO"/>
    <property type="match status" value="1"/>
</dbReference>
<feature type="compositionally biased region" description="Low complexity" evidence="1">
    <location>
        <begin position="77"/>
        <end position="92"/>
    </location>
</feature>
<keyword evidence="4" id="KW-1185">Reference proteome</keyword>
<sequence>MPAQAKETPTSSGIVLDETTGQRHVPSSIRADGSKRREIRIRPGYQPPEDVKVYRNPSATAWQTRGKGGVPGAEGLSANASNQSNVSAASNKNAKRREAKKKAKAEEQPEQDGKKTEAAGVTEGKAEGAEQALDPDAEKEKKARNLKKKLRQARDLREKKDKGESLLPEQLAKIIKINELIRELDSLGFDADGETKSSV</sequence>
<dbReference type="SMART" id="SM01273">
    <property type="entry name" value="Mago-bind"/>
    <property type="match status" value="1"/>
</dbReference>
<dbReference type="GO" id="GO:0035145">
    <property type="term" value="C:exon-exon junction complex"/>
    <property type="evidence" value="ECO:0007669"/>
    <property type="project" value="TreeGrafter"/>
</dbReference>
<protein>
    <recommendedName>
        <fullName evidence="2">WIBG Mago-binding domain-containing protein</fullName>
    </recommendedName>
</protein>
<dbReference type="AlphaFoldDB" id="A0A0U1M5C4"/>
<evidence type="ECO:0000313" key="4">
    <source>
        <dbReference type="Proteomes" id="UP000054383"/>
    </source>
</evidence>
<reference evidence="3 4" key="1">
    <citation type="submission" date="2015-04" db="EMBL/GenBank/DDBJ databases">
        <authorList>
            <person name="Syromyatnikov M.Y."/>
            <person name="Popov V.N."/>
        </authorList>
    </citation>
    <scope>NUCLEOTIDE SEQUENCE [LARGE SCALE GENOMIC DNA]</scope>
    <source>
        <strain evidence="3">WF-38-12</strain>
    </source>
</reference>
<dbReference type="SUPFAM" id="SSF101931">
    <property type="entry name" value="Pym (Within the bgcn gene intron protein, WIBG), N-terminal domain"/>
    <property type="match status" value="1"/>
</dbReference>
<accession>A0A0U1M5C4</accession>
<dbReference type="Pfam" id="PF09282">
    <property type="entry name" value="Mago-bind"/>
    <property type="match status" value="1"/>
</dbReference>
<proteinExistence type="predicted"/>
<dbReference type="OMA" id="IPGCADS"/>